<dbReference type="Proteomes" id="UP000000483">
    <property type="component" value="Chromosome"/>
</dbReference>
<keyword evidence="5" id="KW-0813">Transport</keyword>
<keyword evidence="4 5" id="KW-0472">Membrane</keyword>
<feature type="transmembrane region" description="Helical" evidence="5">
    <location>
        <begin position="12"/>
        <end position="30"/>
    </location>
</feature>
<keyword evidence="2 5" id="KW-0812">Transmembrane</keyword>
<keyword evidence="8" id="KW-1185">Reference proteome</keyword>
<dbReference type="STRING" id="880072.Desac_0113"/>
<dbReference type="KEGG" id="dao:Desac_0113"/>
<dbReference type="eggNOG" id="COG0601">
    <property type="taxonomic scope" value="Bacteria"/>
</dbReference>
<dbReference type="EMBL" id="CP002629">
    <property type="protein sequence ID" value="AEB08010.1"/>
    <property type="molecule type" value="Genomic_DNA"/>
</dbReference>
<reference evidence="8" key="2">
    <citation type="submission" date="2011-03" db="EMBL/GenBank/DDBJ databases">
        <title>The complete genome of Desulfobacca acetoxidans DSM 11109.</title>
        <authorList>
            <consortium name="US DOE Joint Genome Institute (JGI-PGF)"/>
            <person name="Lucas S."/>
            <person name="Copeland A."/>
            <person name="Lapidus A."/>
            <person name="Bruce D."/>
            <person name="Goodwin L."/>
            <person name="Pitluck S."/>
            <person name="Peters L."/>
            <person name="Kyrpides N."/>
            <person name="Mavromatis K."/>
            <person name="Ivanova N."/>
            <person name="Ovchinnikova G."/>
            <person name="Teshima H."/>
            <person name="Detter J.C."/>
            <person name="Han C."/>
            <person name="Land M."/>
            <person name="Hauser L."/>
            <person name="Markowitz V."/>
            <person name="Cheng J.-F."/>
            <person name="Hugenholtz P."/>
            <person name="Woyke T."/>
            <person name="Wu D."/>
            <person name="Spring S."/>
            <person name="Schueler E."/>
            <person name="Brambilla E."/>
            <person name="Klenk H.-P."/>
            <person name="Eisen J.A."/>
        </authorList>
    </citation>
    <scope>NUCLEOTIDE SEQUENCE [LARGE SCALE GENOMIC DNA]</scope>
    <source>
        <strain evidence="8">ATCC 700848 / DSM 11109 / ASRB2</strain>
    </source>
</reference>
<protein>
    <submittedName>
        <fullName evidence="7">ABC-type transporter, integral membrane subunit</fullName>
    </submittedName>
</protein>
<evidence type="ECO:0000259" key="6">
    <source>
        <dbReference type="PROSITE" id="PS50928"/>
    </source>
</evidence>
<keyword evidence="3 5" id="KW-1133">Transmembrane helix</keyword>
<name>F2NJ52_DESAR</name>
<organism evidence="7 8">
    <name type="scientific">Desulfobacca acetoxidans (strain ATCC 700848 / DSM 11109 / ASRB2)</name>
    <dbReference type="NCBI Taxonomy" id="880072"/>
    <lineage>
        <taxon>Bacteria</taxon>
        <taxon>Pseudomonadati</taxon>
        <taxon>Thermodesulfobacteriota</taxon>
        <taxon>Desulfobaccia</taxon>
        <taxon>Desulfobaccales</taxon>
        <taxon>Desulfobaccaceae</taxon>
        <taxon>Desulfobacca</taxon>
    </lineage>
</organism>
<feature type="transmembrane region" description="Helical" evidence="5">
    <location>
        <begin position="222"/>
        <end position="238"/>
    </location>
</feature>
<dbReference type="InterPro" id="IPR000515">
    <property type="entry name" value="MetI-like"/>
</dbReference>
<dbReference type="PANTHER" id="PTHR43376:SF1">
    <property type="entry name" value="OLIGOPEPTIDE TRANSPORT SYSTEM PERMEASE PROTEIN"/>
    <property type="match status" value="1"/>
</dbReference>
<dbReference type="PANTHER" id="PTHR43376">
    <property type="entry name" value="OLIGOPEPTIDE TRANSPORT SYSTEM PERMEASE PROTEIN"/>
    <property type="match status" value="1"/>
</dbReference>
<accession>F2NJ52</accession>
<feature type="transmembrane region" description="Helical" evidence="5">
    <location>
        <begin position="149"/>
        <end position="171"/>
    </location>
</feature>
<comment type="subcellular location">
    <subcellularLocation>
        <location evidence="1 5">Cell membrane</location>
        <topology evidence="1 5">Multi-pass membrane protein</topology>
    </subcellularLocation>
</comment>
<dbReference type="RefSeq" id="WP_013705123.1">
    <property type="nucleotide sequence ID" value="NC_015388.1"/>
</dbReference>
<dbReference type="GO" id="GO:0005886">
    <property type="term" value="C:plasma membrane"/>
    <property type="evidence" value="ECO:0007669"/>
    <property type="project" value="UniProtKB-SubCell"/>
</dbReference>
<dbReference type="SUPFAM" id="SSF161098">
    <property type="entry name" value="MetI-like"/>
    <property type="match status" value="1"/>
</dbReference>
<feature type="transmembrane region" description="Helical" evidence="5">
    <location>
        <begin position="250"/>
        <end position="272"/>
    </location>
</feature>
<sequence length="329" mass="35511">MYAHATARILKYTMAVITVVTLHFILIRMMPGDPLVGLLGTRNYYSLLSLDPEALKAAGAEYGLDRPIHVQYAKHMGRLLRGDLGHTPYYGKPVLEVILFRMKWTLILLVPAVILSTVLGGSLGALAGWETNSKTDRLLTATFLFLQAMPGYCMGLILVLILSFHAGLFPLSGMAGEGSEGATRIGDLIRHTVLPIAALVLHGSATPYIVMRSVVRQSAGENYVLTAIALGLTGRRVLFRHIVPNVLPTLITTVALECGHMVGGVLLVETVFSWQGMGTLIYDAVVSRDYPLLSGCLLFLTIGVIAANALADLACTFIDPRVRDGMSHG</sequence>
<evidence type="ECO:0000313" key="7">
    <source>
        <dbReference type="EMBL" id="AEB08010.1"/>
    </source>
</evidence>
<dbReference type="HOGENOM" id="CLU_036879_1_0_7"/>
<dbReference type="Pfam" id="PF00528">
    <property type="entry name" value="BPD_transp_1"/>
    <property type="match status" value="1"/>
</dbReference>
<evidence type="ECO:0000256" key="5">
    <source>
        <dbReference type="RuleBase" id="RU363032"/>
    </source>
</evidence>
<evidence type="ECO:0000256" key="3">
    <source>
        <dbReference type="ARBA" id="ARBA00022989"/>
    </source>
</evidence>
<feature type="transmembrane region" description="Helical" evidence="5">
    <location>
        <begin position="192"/>
        <end position="210"/>
    </location>
</feature>
<dbReference type="GO" id="GO:0055085">
    <property type="term" value="P:transmembrane transport"/>
    <property type="evidence" value="ECO:0007669"/>
    <property type="project" value="InterPro"/>
</dbReference>
<feature type="domain" description="ABC transmembrane type-1" evidence="6">
    <location>
        <begin position="102"/>
        <end position="311"/>
    </location>
</feature>
<dbReference type="AlphaFoldDB" id="F2NJ52"/>
<proteinExistence type="inferred from homology"/>
<dbReference type="Gene3D" id="1.10.3720.10">
    <property type="entry name" value="MetI-like"/>
    <property type="match status" value="1"/>
</dbReference>
<feature type="transmembrane region" description="Helical" evidence="5">
    <location>
        <begin position="292"/>
        <end position="318"/>
    </location>
</feature>
<evidence type="ECO:0000256" key="1">
    <source>
        <dbReference type="ARBA" id="ARBA00004651"/>
    </source>
</evidence>
<evidence type="ECO:0000256" key="2">
    <source>
        <dbReference type="ARBA" id="ARBA00022692"/>
    </source>
</evidence>
<feature type="transmembrane region" description="Helical" evidence="5">
    <location>
        <begin position="106"/>
        <end position="129"/>
    </location>
</feature>
<gene>
    <name evidence="7" type="ordered locus">Desac_0113</name>
</gene>
<reference evidence="7 8" key="1">
    <citation type="journal article" date="2011" name="Stand. Genomic Sci.">
        <title>Complete genome sequence of the acetate-degrading sulfate reducer Desulfobacca acetoxidans type strain (ASRB2).</title>
        <authorList>
            <person name="Goker M."/>
            <person name="Teshima H."/>
            <person name="Lapidus A."/>
            <person name="Nolan M."/>
            <person name="Lucas S."/>
            <person name="Hammon N."/>
            <person name="Deshpande S."/>
            <person name="Cheng J.F."/>
            <person name="Tapia R."/>
            <person name="Han C."/>
            <person name="Goodwin L."/>
            <person name="Pitluck S."/>
            <person name="Huntemann M."/>
            <person name="Liolios K."/>
            <person name="Ivanova N."/>
            <person name="Pagani I."/>
            <person name="Mavromatis K."/>
            <person name="Ovchinikova G."/>
            <person name="Pati A."/>
            <person name="Chen A."/>
            <person name="Palaniappan K."/>
            <person name="Land M."/>
            <person name="Hauser L."/>
            <person name="Brambilla E.M."/>
            <person name="Rohde M."/>
            <person name="Spring S."/>
            <person name="Detter J.C."/>
            <person name="Woyke T."/>
            <person name="Bristow J."/>
            <person name="Eisen J.A."/>
            <person name="Markowitz V."/>
            <person name="Hugenholtz P."/>
            <person name="Kyrpides N.C."/>
            <person name="Klenk H.P."/>
        </authorList>
    </citation>
    <scope>NUCLEOTIDE SEQUENCE [LARGE SCALE GENOMIC DNA]</scope>
    <source>
        <strain evidence="8">ATCC 700848 / DSM 11109 / ASRB2</strain>
    </source>
</reference>
<dbReference type="InterPro" id="IPR035906">
    <property type="entry name" value="MetI-like_sf"/>
</dbReference>
<dbReference type="CDD" id="cd06261">
    <property type="entry name" value="TM_PBP2"/>
    <property type="match status" value="1"/>
</dbReference>
<evidence type="ECO:0000313" key="8">
    <source>
        <dbReference type="Proteomes" id="UP000000483"/>
    </source>
</evidence>
<evidence type="ECO:0000256" key="4">
    <source>
        <dbReference type="ARBA" id="ARBA00023136"/>
    </source>
</evidence>
<dbReference type="PROSITE" id="PS50928">
    <property type="entry name" value="ABC_TM1"/>
    <property type="match status" value="1"/>
</dbReference>
<comment type="similarity">
    <text evidence="5">Belongs to the binding-protein-dependent transport system permease family.</text>
</comment>